<feature type="domain" description="Arrestin C-terminal-like" evidence="2">
    <location>
        <begin position="182"/>
        <end position="311"/>
    </location>
</feature>
<sequence length="321" mass="35998">ISFDIVFANQPPIFYSGQSVSGTVIVNLRDAMKMRGIRARIHGRAYSHVEVQQTREYDDGQGGTRTESYTEYYREYETYLDHQVTIFGKDRHGQNPVLPAGQHAFNFSFVLPPHLKMPSSVELGHCNIRYMIVGTIDKPWKFDHIAKRAFTLLESIDCNDPSLSQRPFPLQNEKFLCCLCCQSGPLKVTANIDRCGYCPGEGILLNAECENLTNRAMRGIRAKLVRLVKWKARGYNDHRSSDYFEIKSPGEIAEGQSFSWSNQLIQIPAVTPTITSCGLISIKYEFQIAVIVPGGINLNLVFPITIGTIPLRPSGMAGMSI</sequence>
<dbReference type="AlphaFoldDB" id="B3S6W5"/>
<dbReference type="InterPro" id="IPR050357">
    <property type="entry name" value="Arrestin_domain-protein"/>
</dbReference>
<organism evidence="3 4">
    <name type="scientific">Trichoplax adhaerens</name>
    <name type="common">Trichoplax reptans</name>
    <dbReference type="NCBI Taxonomy" id="10228"/>
    <lineage>
        <taxon>Eukaryota</taxon>
        <taxon>Metazoa</taxon>
        <taxon>Placozoa</taxon>
        <taxon>Uniplacotomia</taxon>
        <taxon>Trichoplacea</taxon>
        <taxon>Trichoplacidae</taxon>
        <taxon>Trichoplax</taxon>
    </lineage>
</organism>
<dbReference type="HOGENOM" id="CLU_039221_2_0_1"/>
<accession>B3S6W5</accession>
<evidence type="ECO:0000259" key="2">
    <source>
        <dbReference type="SMART" id="SM01017"/>
    </source>
</evidence>
<dbReference type="Gene3D" id="2.60.40.640">
    <property type="match status" value="2"/>
</dbReference>
<dbReference type="OMA" id="HGVYYAG"/>
<dbReference type="KEGG" id="tad:TRIADDRAFT_3476"/>
<dbReference type="InterPro" id="IPR014756">
    <property type="entry name" value="Ig_E-set"/>
</dbReference>
<reference evidence="3 4" key="1">
    <citation type="journal article" date="2008" name="Nature">
        <title>The Trichoplax genome and the nature of placozoans.</title>
        <authorList>
            <person name="Srivastava M."/>
            <person name="Begovic E."/>
            <person name="Chapman J."/>
            <person name="Putnam N.H."/>
            <person name="Hellsten U."/>
            <person name="Kawashima T."/>
            <person name="Kuo A."/>
            <person name="Mitros T."/>
            <person name="Salamov A."/>
            <person name="Carpenter M.L."/>
            <person name="Signorovitch A.Y."/>
            <person name="Moreno M.A."/>
            <person name="Kamm K."/>
            <person name="Grimwood J."/>
            <person name="Schmutz J."/>
            <person name="Shapiro H."/>
            <person name="Grigoriev I.V."/>
            <person name="Buss L.W."/>
            <person name="Schierwater B."/>
            <person name="Dellaporta S.L."/>
            <person name="Rokhsar D.S."/>
        </authorList>
    </citation>
    <scope>NUCLEOTIDE SEQUENCE [LARGE SCALE GENOMIC DNA]</scope>
    <source>
        <strain evidence="3 4">Grell-BS-1999</strain>
    </source>
</reference>
<evidence type="ECO:0000313" key="4">
    <source>
        <dbReference type="Proteomes" id="UP000009022"/>
    </source>
</evidence>
<dbReference type="InterPro" id="IPR011021">
    <property type="entry name" value="Arrestin-like_N"/>
</dbReference>
<feature type="non-terminal residue" evidence="3">
    <location>
        <position position="1"/>
    </location>
</feature>
<dbReference type="Proteomes" id="UP000009022">
    <property type="component" value="Unassembled WGS sequence"/>
</dbReference>
<dbReference type="GO" id="GO:0005737">
    <property type="term" value="C:cytoplasm"/>
    <property type="evidence" value="ECO:0000318"/>
    <property type="project" value="GO_Central"/>
</dbReference>
<dbReference type="Pfam" id="PF02752">
    <property type="entry name" value="Arrestin_C"/>
    <property type="match status" value="1"/>
</dbReference>
<dbReference type="InterPro" id="IPR011022">
    <property type="entry name" value="Arrestin_C-like"/>
</dbReference>
<evidence type="ECO:0000313" key="3">
    <source>
        <dbReference type="EMBL" id="EDV21383.1"/>
    </source>
</evidence>
<name>B3S6W5_TRIAD</name>
<dbReference type="SMART" id="SM01017">
    <property type="entry name" value="Arrestin_C"/>
    <property type="match status" value="1"/>
</dbReference>
<feature type="non-terminal residue" evidence="3">
    <location>
        <position position="321"/>
    </location>
</feature>
<dbReference type="InParanoid" id="B3S6W5"/>
<dbReference type="InterPro" id="IPR014752">
    <property type="entry name" value="Arrestin-like_C"/>
</dbReference>
<dbReference type="EMBL" id="DS985253">
    <property type="protein sequence ID" value="EDV21383.1"/>
    <property type="molecule type" value="Genomic_DNA"/>
</dbReference>
<dbReference type="PhylomeDB" id="B3S6W5"/>
<dbReference type="PANTHER" id="PTHR11188">
    <property type="entry name" value="ARRESTIN DOMAIN CONTAINING PROTEIN"/>
    <property type="match status" value="1"/>
</dbReference>
<protein>
    <recommendedName>
        <fullName evidence="2">Arrestin C-terminal-like domain-containing protein</fullName>
    </recommendedName>
</protein>
<dbReference type="PANTHER" id="PTHR11188:SF17">
    <property type="entry name" value="FI21816P1"/>
    <property type="match status" value="1"/>
</dbReference>
<dbReference type="RefSeq" id="XP_002115983.1">
    <property type="nucleotide sequence ID" value="XM_002115947.1"/>
</dbReference>
<dbReference type="GO" id="GO:0015031">
    <property type="term" value="P:protein transport"/>
    <property type="evidence" value="ECO:0000318"/>
    <property type="project" value="GO_Central"/>
</dbReference>
<dbReference type="FunCoup" id="B3S6W5">
    <property type="interactions" value="493"/>
</dbReference>
<dbReference type="eggNOG" id="KOG3780">
    <property type="taxonomic scope" value="Eukaryota"/>
</dbReference>
<gene>
    <name evidence="3" type="ORF">TRIADDRAFT_3476</name>
</gene>
<dbReference type="OrthoDB" id="2333384at2759"/>
<keyword evidence="4" id="KW-1185">Reference proteome</keyword>
<dbReference type="Pfam" id="PF00339">
    <property type="entry name" value="Arrestin_N"/>
    <property type="match status" value="1"/>
</dbReference>
<evidence type="ECO:0000256" key="1">
    <source>
        <dbReference type="ARBA" id="ARBA00005298"/>
    </source>
</evidence>
<comment type="similarity">
    <text evidence="1">Belongs to the arrestin family.</text>
</comment>
<proteinExistence type="inferred from homology"/>
<dbReference type="SUPFAM" id="SSF81296">
    <property type="entry name" value="E set domains"/>
    <property type="match status" value="2"/>
</dbReference>
<dbReference type="CTD" id="6757196"/>
<dbReference type="GeneID" id="6757196"/>